<proteinExistence type="predicted"/>
<organism evidence="1 2">
    <name type="scientific">Crossiella cryophila</name>
    <dbReference type="NCBI Taxonomy" id="43355"/>
    <lineage>
        <taxon>Bacteria</taxon>
        <taxon>Bacillati</taxon>
        <taxon>Actinomycetota</taxon>
        <taxon>Actinomycetes</taxon>
        <taxon>Pseudonocardiales</taxon>
        <taxon>Pseudonocardiaceae</taxon>
        <taxon>Crossiella</taxon>
    </lineage>
</organism>
<protein>
    <submittedName>
        <fullName evidence="1">Uncharacterized protein</fullName>
    </submittedName>
</protein>
<keyword evidence="2" id="KW-1185">Reference proteome</keyword>
<evidence type="ECO:0000313" key="2">
    <source>
        <dbReference type="Proteomes" id="UP000533598"/>
    </source>
</evidence>
<gene>
    <name evidence="1" type="ORF">HNR67_005783</name>
</gene>
<name>A0A7W7CEK4_9PSEU</name>
<dbReference type="RefSeq" id="WP_185005386.1">
    <property type="nucleotide sequence ID" value="NZ_BAAAUI010000001.1"/>
</dbReference>
<evidence type="ECO:0000313" key="1">
    <source>
        <dbReference type="EMBL" id="MBB4679665.1"/>
    </source>
</evidence>
<sequence length="95" mass="9501">MLPPAETDLAGADPANNEKEVVVVDVNVDDLQMLLGEDAVGANQCSFTCACSSCCVTNVNIGCGNSSGCGITSGGNPCGMTNTCGMSMGCGRTML</sequence>
<dbReference type="AlphaFoldDB" id="A0A7W7CEK4"/>
<dbReference type="EMBL" id="JACHMH010000001">
    <property type="protein sequence ID" value="MBB4679665.1"/>
    <property type="molecule type" value="Genomic_DNA"/>
</dbReference>
<dbReference type="Proteomes" id="UP000533598">
    <property type="component" value="Unassembled WGS sequence"/>
</dbReference>
<comment type="caution">
    <text evidence="1">The sequence shown here is derived from an EMBL/GenBank/DDBJ whole genome shotgun (WGS) entry which is preliminary data.</text>
</comment>
<reference evidence="1 2" key="1">
    <citation type="submission" date="2020-08" db="EMBL/GenBank/DDBJ databases">
        <title>Sequencing the genomes of 1000 actinobacteria strains.</title>
        <authorList>
            <person name="Klenk H.-P."/>
        </authorList>
    </citation>
    <scope>NUCLEOTIDE SEQUENCE [LARGE SCALE GENOMIC DNA]</scope>
    <source>
        <strain evidence="1 2">DSM 44230</strain>
    </source>
</reference>
<accession>A0A7W7CEK4</accession>